<dbReference type="RefSeq" id="WP_126841083.1">
    <property type="nucleotide sequence ID" value="NZ_PIQH01000002.1"/>
</dbReference>
<name>A0A432ZTE1_9GAMM</name>
<proteinExistence type="predicted"/>
<evidence type="ECO:0000313" key="1">
    <source>
        <dbReference type="EMBL" id="RUO81088.1"/>
    </source>
</evidence>
<dbReference type="AlphaFoldDB" id="A0A432ZTE1"/>
<dbReference type="OrthoDB" id="5614256at2"/>
<gene>
    <name evidence="1" type="ORF">CWI84_02970</name>
</gene>
<accession>A0A432ZTE1</accession>
<keyword evidence="2" id="KW-1185">Reference proteome</keyword>
<comment type="caution">
    <text evidence="1">The sequence shown here is derived from an EMBL/GenBank/DDBJ whole genome shotgun (WGS) entry which is preliminary data.</text>
</comment>
<protein>
    <submittedName>
        <fullName evidence="1">Uncharacterized protein</fullName>
    </submittedName>
</protein>
<sequence length="755" mass="86668">MLSVPWISDLKDSNLGHLLAINSRLERVLATYPDLDKLTVSEKSNAKQLTRGMLTDFPIYTVLFFRSKSHHRLLEQMKQLIWLESPLATDNDISDYCRFIRVLSEKNIPQFIVERFPKHEPSASEIYEFLDYFSENEAQSVTDDSDYNNNLKENTKAAIRYLKVLTGRTVNRRTYRGKSKSSKKRQSLGIRGFTELDGHSVVKYLTIPDEDELFDTGFVRALESLELDQDELDDIGAQGVEPAEFEKRYRLAWYIDISSPLYAQNFRAKVKQKGQIAKIERHNQYLPSTVHLMNEVEATALFERLENYPVQSKNEAAVVLTLYIMLLTSSSFERAKSFSLLFTQDQGASRIADSIGYDLSLNVWLVPRLRLPFTTAEANLPDALIPQETIELPTYTDRVKELITQFFKSQKAPAKPLLKMRTKISQVTNFLKSISERLTPAKVSNYLILNLSSSTSISVAGYLFNRALPGSMARYYYSSHTEYEYQRIYDDLVKNTLPICNFHRSSGLYLGNPVSNFKYSFGARYVPSVDSIRKTLALMKASLHEERHKTKSLSFIDFHNCYTVYCIFAQSLLTGIRAVVDPFIGSRQVIEQTGLAIFRDKDTKDQFHTRVLPFHSLALKLSQEYERHSKIILEKMLLINPLFCRSKIFESDTTFFIEPETTQALTARPREIKRFLSPFSELPINSNRKFLRSYLEKQRLSPETVDATLGHASLGEPIGDSMSTFSFLDLREELFPALDSLIEEVELVLLKGIAE</sequence>
<dbReference type="EMBL" id="PIQH01000002">
    <property type="protein sequence ID" value="RUO81088.1"/>
    <property type="molecule type" value="Genomic_DNA"/>
</dbReference>
<dbReference type="Proteomes" id="UP000287996">
    <property type="component" value="Unassembled WGS sequence"/>
</dbReference>
<evidence type="ECO:0000313" key="2">
    <source>
        <dbReference type="Proteomes" id="UP000287996"/>
    </source>
</evidence>
<reference evidence="1 2" key="1">
    <citation type="journal article" date="2011" name="Front. Microbiol.">
        <title>Genomic signatures of strain selection and enhancement in Bacillus atrophaeus var. globigii, a historical biowarfare simulant.</title>
        <authorList>
            <person name="Gibbons H.S."/>
            <person name="Broomall S.M."/>
            <person name="McNew L.A."/>
            <person name="Daligault H."/>
            <person name="Chapman C."/>
            <person name="Bruce D."/>
            <person name="Karavis M."/>
            <person name="Krepps M."/>
            <person name="McGregor P.A."/>
            <person name="Hong C."/>
            <person name="Park K.H."/>
            <person name="Akmal A."/>
            <person name="Feldman A."/>
            <person name="Lin J.S."/>
            <person name="Chang W.E."/>
            <person name="Higgs B.W."/>
            <person name="Demirev P."/>
            <person name="Lindquist J."/>
            <person name="Liem A."/>
            <person name="Fochler E."/>
            <person name="Read T.D."/>
            <person name="Tapia R."/>
            <person name="Johnson S."/>
            <person name="Bishop-Lilly K.A."/>
            <person name="Detter C."/>
            <person name="Han C."/>
            <person name="Sozhamannan S."/>
            <person name="Rosenzweig C.N."/>
            <person name="Skowronski E.W."/>
        </authorList>
    </citation>
    <scope>NUCLEOTIDE SEQUENCE [LARGE SCALE GENOMIC DNA]</scope>
    <source>
        <strain evidence="1 2">CC-PW-9</strain>
    </source>
</reference>
<organism evidence="1 2">
    <name type="scientific">Idiomarina tyrosinivorans</name>
    <dbReference type="NCBI Taxonomy" id="1445662"/>
    <lineage>
        <taxon>Bacteria</taxon>
        <taxon>Pseudomonadati</taxon>
        <taxon>Pseudomonadota</taxon>
        <taxon>Gammaproteobacteria</taxon>
        <taxon>Alteromonadales</taxon>
        <taxon>Idiomarinaceae</taxon>
        <taxon>Idiomarina</taxon>
    </lineage>
</organism>